<comment type="caution">
    <text evidence="2">The sequence shown here is derived from an EMBL/GenBank/DDBJ whole genome shotgun (WGS) entry which is preliminary data.</text>
</comment>
<evidence type="ECO:0000313" key="3">
    <source>
        <dbReference type="Proteomes" id="UP001199106"/>
    </source>
</evidence>
<feature type="region of interest" description="Disordered" evidence="1">
    <location>
        <begin position="416"/>
        <end position="436"/>
    </location>
</feature>
<sequence>MAQLLLPPHTPSRMYLSDTLAASQRGCERSFLVLDLSPLPAHKVLEIMSNSHNNQLNMASLFDEEYPPLSHKRDYDMARYQSNNPYRSLVPGQGPPSASVKVEEGVAPVSYTLTYDSDNAESDCEDQWPSKIPKINKDGVPRKPRQPRPKLLKWSDNDWKNVVLGIVWACGETGVQIPFDQAAQVVGDSCTAGALQQAILKLRGKQIDEGYEIPSLRMAWTRKNKRASSSSSSTNAVPQQSTGQGQGQGANRMVQPCPSLIVKLKATVPTSVVPKKASVLPTQNVTPQPGGFGFPFNMTNDIHCTGGQGLIVVNGLPTVPTVFDRNYPDIVPQAVPTQYKRGAGIDFNFDKYEQEQEAHDYAEDVKDHQEWDMVGNDSQEDLLAASETALVPPSGFLPGMSSSMNHTYDSPYSFDGSRLHSLDSPSPSQQGLQGVSRVPPRIDVGHFPDLFAHDVYANCGFEYDFNAGH</sequence>
<proteinExistence type="predicted"/>
<reference evidence="2" key="1">
    <citation type="submission" date="2021-07" db="EMBL/GenBank/DDBJ databases">
        <title>Genome Resource of American Ginseng Black Spot Pathogen Alternaria panax.</title>
        <authorList>
            <person name="Qiu C."/>
            <person name="Wang W."/>
            <person name="Liu Z."/>
        </authorList>
    </citation>
    <scope>NUCLEOTIDE SEQUENCE</scope>
    <source>
        <strain evidence="2">BNCC115425</strain>
    </source>
</reference>
<protein>
    <submittedName>
        <fullName evidence="2">Uncharacterized protein</fullName>
    </submittedName>
</protein>
<organism evidence="2 3">
    <name type="scientific">Alternaria panax</name>
    <dbReference type="NCBI Taxonomy" id="48097"/>
    <lineage>
        <taxon>Eukaryota</taxon>
        <taxon>Fungi</taxon>
        <taxon>Dikarya</taxon>
        <taxon>Ascomycota</taxon>
        <taxon>Pezizomycotina</taxon>
        <taxon>Dothideomycetes</taxon>
        <taxon>Pleosporomycetidae</taxon>
        <taxon>Pleosporales</taxon>
        <taxon>Pleosporineae</taxon>
        <taxon>Pleosporaceae</taxon>
        <taxon>Alternaria</taxon>
        <taxon>Alternaria sect. Panax</taxon>
    </lineage>
</organism>
<feature type="region of interest" description="Disordered" evidence="1">
    <location>
        <begin position="221"/>
        <end position="252"/>
    </location>
</feature>
<dbReference type="Proteomes" id="UP001199106">
    <property type="component" value="Unassembled WGS sequence"/>
</dbReference>
<feature type="compositionally biased region" description="Low complexity" evidence="1">
    <location>
        <begin position="228"/>
        <end position="243"/>
    </location>
</feature>
<name>A0AAD4NU78_9PLEO</name>
<dbReference type="AlphaFoldDB" id="A0AAD4NU78"/>
<feature type="compositionally biased region" description="Polar residues" evidence="1">
    <location>
        <begin position="423"/>
        <end position="433"/>
    </location>
</feature>
<keyword evidence="3" id="KW-1185">Reference proteome</keyword>
<gene>
    <name evidence="2" type="ORF">G6011_01057</name>
</gene>
<dbReference type="EMBL" id="JAANER010000001">
    <property type="protein sequence ID" value="KAG9195936.1"/>
    <property type="molecule type" value="Genomic_DNA"/>
</dbReference>
<accession>A0AAD4NU78</accession>
<evidence type="ECO:0000256" key="1">
    <source>
        <dbReference type="SAM" id="MobiDB-lite"/>
    </source>
</evidence>
<evidence type="ECO:0000313" key="2">
    <source>
        <dbReference type="EMBL" id="KAG9195936.1"/>
    </source>
</evidence>